<evidence type="ECO:0000256" key="9">
    <source>
        <dbReference type="ARBA" id="ARBA00023026"/>
    </source>
</evidence>
<dbReference type="SUPFAM" id="SSF47384">
    <property type="entry name" value="Homodimeric domain of signal transducing histidine kinase"/>
    <property type="match status" value="1"/>
</dbReference>
<evidence type="ECO:0000256" key="8">
    <source>
        <dbReference type="ARBA" id="ARBA00023012"/>
    </source>
</evidence>
<dbReference type="CDD" id="cd00082">
    <property type="entry name" value="HisKA"/>
    <property type="match status" value="1"/>
</dbReference>
<sequence length="491" mass="52827">MRADRVRPMKSLRGQLVFFWVLLFAVCVGLGTMMVTLYRSSAGAQVAEGRAQAEQSCRAIAARYAKSVPDPAPAAPQLDLLQVLLQLVLIEAPHIEGGVWQAAGGLVAYAYPTYEGSGVKRDIPVTERPLIIEMSERAARTQQAQTDVVRGAREALIVASCPLASPAHDLAAWTMTRTHAGALAAQSSLRIGLGILTGGVLASGIWLGLILLRGLRHVRRVEAQLSAAGDDAMPVLTRTGVRELDRVIDGFNRYGTRFENTRSRLREAAQQKSRDQRLAALGRMTAGIAHEIRNPIAAMRLKAENALALGPERQGNALRTIVGQIDRLEGLVQSLLALVQPVTLATVPVDLPAWLAERTASVQGRAEVARVELRVIPGAPAEGLFDPIHLARAVDNLLDNALRHAPRGGRVVLSAAHDEDVLRLRVDDDGPGVPESLQPQLFEPFATGRADGTGLGLALAREVALAHGGELRHVPLPQGTRFDLEIPWRTS</sequence>
<dbReference type="Pfam" id="PF00512">
    <property type="entry name" value="HisKA"/>
    <property type="match status" value="1"/>
</dbReference>
<evidence type="ECO:0000256" key="6">
    <source>
        <dbReference type="ARBA" id="ARBA00022679"/>
    </source>
</evidence>
<dbReference type="SMART" id="SM00387">
    <property type="entry name" value="HATPase_c"/>
    <property type="match status" value="1"/>
</dbReference>
<evidence type="ECO:0000256" key="1">
    <source>
        <dbReference type="ARBA" id="ARBA00000085"/>
    </source>
</evidence>
<dbReference type="PROSITE" id="PS50109">
    <property type="entry name" value="HIS_KIN"/>
    <property type="match status" value="1"/>
</dbReference>
<keyword evidence="5" id="KW-0597">Phosphoprotein</keyword>
<dbReference type="Gene3D" id="3.30.565.10">
    <property type="entry name" value="Histidine kinase-like ATPase, C-terminal domain"/>
    <property type="match status" value="1"/>
</dbReference>
<dbReference type="AlphaFoldDB" id="A0A502DSH1"/>
<dbReference type="InterPro" id="IPR036890">
    <property type="entry name" value="HATPase_C_sf"/>
</dbReference>
<dbReference type="PANTHER" id="PTHR44936">
    <property type="entry name" value="SENSOR PROTEIN CREC"/>
    <property type="match status" value="1"/>
</dbReference>
<dbReference type="CDD" id="cd00075">
    <property type="entry name" value="HATPase"/>
    <property type="match status" value="1"/>
</dbReference>
<dbReference type="InterPro" id="IPR050980">
    <property type="entry name" value="2C_sensor_his_kinase"/>
</dbReference>
<comment type="caution">
    <text evidence="12">The sequence shown here is derived from an EMBL/GenBank/DDBJ whole genome shotgun (WGS) entry which is preliminary data.</text>
</comment>
<dbReference type="GO" id="GO:0005886">
    <property type="term" value="C:plasma membrane"/>
    <property type="evidence" value="ECO:0007669"/>
    <property type="project" value="UniProtKB-SubCell"/>
</dbReference>
<keyword evidence="10" id="KW-1133">Transmembrane helix</keyword>
<keyword evidence="6" id="KW-0808">Transferase</keyword>
<evidence type="ECO:0000313" key="12">
    <source>
        <dbReference type="EMBL" id="TPG27670.1"/>
    </source>
</evidence>
<feature type="transmembrane region" description="Helical" evidence="10">
    <location>
        <begin position="191"/>
        <end position="212"/>
    </location>
</feature>
<keyword evidence="8" id="KW-0902">Two-component regulatory system</keyword>
<dbReference type="InterPro" id="IPR003661">
    <property type="entry name" value="HisK_dim/P_dom"/>
</dbReference>
<evidence type="ECO:0000256" key="10">
    <source>
        <dbReference type="SAM" id="Phobius"/>
    </source>
</evidence>
<dbReference type="GO" id="GO:0000155">
    <property type="term" value="F:phosphorelay sensor kinase activity"/>
    <property type="evidence" value="ECO:0007669"/>
    <property type="project" value="InterPro"/>
</dbReference>
<evidence type="ECO:0000256" key="2">
    <source>
        <dbReference type="ARBA" id="ARBA00004651"/>
    </source>
</evidence>
<dbReference type="Pfam" id="PF02518">
    <property type="entry name" value="HATPase_c"/>
    <property type="match status" value="1"/>
</dbReference>
<keyword evidence="10" id="KW-0812">Transmembrane</keyword>
<dbReference type="InterPro" id="IPR004358">
    <property type="entry name" value="Sig_transdc_His_kin-like_C"/>
</dbReference>
<gene>
    <name evidence="12" type="ORF">EAH82_12960</name>
</gene>
<dbReference type="PANTHER" id="PTHR44936:SF9">
    <property type="entry name" value="SENSOR PROTEIN CREC"/>
    <property type="match status" value="1"/>
</dbReference>
<dbReference type="InterPro" id="IPR036097">
    <property type="entry name" value="HisK_dim/P_sf"/>
</dbReference>
<dbReference type="InterPro" id="IPR003594">
    <property type="entry name" value="HATPase_dom"/>
</dbReference>
<evidence type="ECO:0000256" key="3">
    <source>
        <dbReference type="ARBA" id="ARBA00012438"/>
    </source>
</evidence>
<proteinExistence type="predicted"/>
<dbReference type="Proteomes" id="UP000319212">
    <property type="component" value="Unassembled WGS sequence"/>
</dbReference>
<evidence type="ECO:0000259" key="11">
    <source>
        <dbReference type="PROSITE" id="PS50109"/>
    </source>
</evidence>
<comment type="catalytic activity">
    <reaction evidence="1">
        <text>ATP + protein L-histidine = ADP + protein N-phospho-L-histidine.</text>
        <dbReference type="EC" id="2.7.13.3"/>
    </reaction>
</comment>
<keyword evidence="4" id="KW-1003">Cell membrane</keyword>
<dbReference type="SMART" id="SM00388">
    <property type="entry name" value="HisKA"/>
    <property type="match status" value="1"/>
</dbReference>
<reference evidence="12 13" key="1">
    <citation type="journal article" date="2019" name="Environ. Microbiol.">
        <title>Species interactions and distinct microbial communities in high Arctic permafrost affected cryosols are associated with the CH4 and CO2 gas fluxes.</title>
        <authorList>
            <person name="Altshuler I."/>
            <person name="Hamel J."/>
            <person name="Turney S."/>
            <person name="Magnuson E."/>
            <person name="Levesque R."/>
            <person name="Greer C."/>
            <person name="Whyte L.G."/>
        </authorList>
    </citation>
    <scope>NUCLEOTIDE SEQUENCE [LARGE SCALE GENOMIC DNA]</scope>
    <source>
        <strain evidence="12 13">S06.C</strain>
    </source>
</reference>
<comment type="subcellular location">
    <subcellularLocation>
        <location evidence="2">Cell membrane</location>
        <topology evidence="2">Multi-pass membrane protein</topology>
    </subcellularLocation>
</comment>
<evidence type="ECO:0000256" key="7">
    <source>
        <dbReference type="ARBA" id="ARBA00022777"/>
    </source>
</evidence>
<keyword evidence="10" id="KW-0472">Membrane</keyword>
<name>A0A502DSH1_9BURK</name>
<protein>
    <recommendedName>
        <fullName evidence="3">histidine kinase</fullName>
        <ecNumber evidence="3">2.7.13.3</ecNumber>
    </recommendedName>
</protein>
<accession>A0A502DSH1</accession>
<keyword evidence="7 12" id="KW-0418">Kinase</keyword>
<dbReference type="SUPFAM" id="SSF55874">
    <property type="entry name" value="ATPase domain of HSP90 chaperone/DNA topoisomerase II/histidine kinase"/>
    <property type="match status" value="1"/>
</dbReference>
<dbReference type="Gene3D" id="1.10.287.130">
    <property type="match status" value="1"/>
</dbReference>
<evidence type="ECO:0000256" key="5">
    <source>
        <dbReference type="ARBA" id="ARBA00022553"/>
    </source>
</evidence>
<evidence type="ECO:0000256" key="4">
    <source>
        <dbReference type="ARBA" id="ARBA00022475"/>
    </source>
</evidence>
<dbReference type="PRINTS" id="PR00344">
    <property type="entry name" value="BCTRLSENSOR"/>
</dbReference>
<dbReference type="OrthoDB" id="224978at2"/>
<evidence type="ECO:0000313" key="13">
    <source>
        <dbReference type="Proteomes" id="UP000319212"/>
    </source>
</evidence>
<organism evidence="12 13">
    <name type="scientific">Variovorax guangxiensis</name>
    <dbReference type="NCBI Taxonomy" id="1775474"/>
    <lineage>
        <taxon>Bacteria</taxon>
        <taxon>Pseudomonadati</taxon>
        <taxon>Pseudomonadota</taxon>
        <taxon>Betaproteobacteria</taxon>
        <taxon>Burkholderiales</taxon>
        <taxon>Comamonadaceae</taxon>
        <taxon>Variovorax</taxon>
    </lineage>
</organism>
<dbReference type="EMBL" id="RCZI01000003">
    <property type="protein sequence ID" value="TPG27670.1"/>
    <property type="molecule type" value="Genomic_DNA"/>
</dbReference>
<keyword evidence="9" id="KW-0843">Virulence</keyword>
<feature type="domain" description="Histidine kinase" evidence="11">
    <location>
        <begin position="287"/>
        <end position="490"/>
    </location>
</feature>
<dbReference type="InterPro" id="IPR005467">
    <property type="entry name" value="His_kinase_dom"/>
</dbReference>
<dbReference type="EC" id="2.7.13.3" evidence="3"/>